<keyword evidence="2" id="KW-0472">Membrane</keyword>
<evidence type="ECO:0000313" key="4">
    <source>
        <dbReference type="WBParaSite" id="SPAL_0000746900.1"/>
    </source>
</evidence>
<feature type="transmembrane region" description="Helical" evidence="2">
    <location>
        <begin position="538"/>
        <end position="560"/>
    </location>
</feature>
<reference evidence="4" key="1">
    <citation type="submission" date="2017-02" db="UniProtKB">
        <authorList>
            <consortium name="WormBaseParasite"/>
        </authorList>
    </citation>
    <scope>IDENTIFICATION</scope>
</reference>
<keyword evidence="2" id="KW-1133">Transmembrane helix</keyword>
<keyword evidence="2" id="KW-0812">Transmembrane</keyword>
<accession>A0A0N5BNJ1</accession>
<evidence type="ECO:0000313" key="3">
    <source>
        <dbReference type="Proteomes" id="UP000046392"/>
    </source>
</evidence>
<evidence type="ECO:0000256" key="1">
    <source>
        <dbReference type="SAM" id="MobiDB-lite"/>
    </source>
</evidence>
<dbReference type="Proteomes" id="UP000046392">
    <property type="component" value="Unplaced"/>
</dbReference>
<dbReference type="AlphaFoldDB" id="A0A0N5BNJ1"/>
<organism evidence="3 4">
    <name type="scientific">Strongyloides papillosus</name>
    <name type="common">Intestinal threadworm</name>
    <dbReference type="NCBI Taxonomy" id="174720"/>
    <lineage>
        <taxon>Eukaryota</taxon>
        <taxon>Metazoa</taxon>
        <taxon>Ecdysozoa</taxon>
        <taxon>Nematoda</taxon>
        <taxon>Chromadorea</taxon>
        <taxon>Rhabditida</taxon>
        <taxon>Tylenchina</taxon>
        <taxon>Panagrolaimomorpha</taxon>
        <taxon>Strongyloidoidea</taxon>
        <taxon>Strongyloididae</taxon>
        <taxon>Strongyloides</taxon>
    </lineage>
</organism>
<evidence type="ECO:0000256" key="2">
    <source>
        <dbReference type="SAM" id="Phobius"/>
    </source>
</evidence>
<feature type="compositionally biased region" description="Basic and acidic residues" evidence="1">
    <location>
        <begin position="570"/>
        <end position="588"/>
    </location>
</feature>
<keyword evidence="3" id="KW-1185">Reference proteome</keyword>
<proteinExistence type="predicted"/>
<dbReference type="WBParaSite" id="SPAL_0000746900.1">
    <property type="protein sequence ID" value="SPAL_0000746900.1"/>
    <property type="gene ID" value="SPAL_0000746900"/>
</dbReference>
<protein>
    <submittedName>
        <fullName evidence="4">Ig-like domain-containing protein</fullName>
    </submittedName>
</protein>
<name>A0A0N5BNJ1_STREA</name>
<feature type="region of interest" description="Disordered" evidence="1">
    <location>
        <begin position="570"/>
        <end position="595"/>
    </location>
</feature>
<sequence length="595" mass="70112">MLESTKKNIFYIVTCTYLPNLGQEQAYPATIVDWDEIKSLKNESLPVVYINVFYPENTITNDINSKKRISRWRLECSLSKCTFGLKFIFNNTHYSDLSEYNSNINPDYSFMIMFMVKTNKISLKTLSYGGHNYPLFYCPTKYWFTSESNIIFKPHKSIENTKNFIAKQSKEILLPIYPQTINAEFFICGMIKQPMLSDIEIGYDVKYTSEKSIEIIKNDNKAYEICKIDKIDDVHFTFAFMDFEFNYDNKRRFIKKSKEVKSIYFGEIFYLYSYYNNNGRLNGSLVNEPLKPKCIVRNREMDKVSKIIPKIVEKSKLELFSKDNINYYFIDKSFYNRKFTIKCMSKFESYSGSLTNNYYSMAAKLEVKRISFGVQTLFNSKNILFLENILKNYGLYTCNVKLRSKSFLKVNVTLESTYFIPDHYSQFYLPKININKALSNIPACKMSFGDFSNLTHVEVKYLNLSQNIIDVNNSGKKELKKKYFKLKANDFSETVNISCSYKTIVGSVFETYQLFEYKEISKQSMIVLEHPLIYDIKLYFIIFISIIMLFVVLFFVCIICRPFRKKVTNEEKYKPESEKHKEKVKSEESTDDISQ</sequence>